<dbReference type="SUPFAM" id="SSF46689">
    <property type="entry name" value="Homeodomain-like"/>
    <property type="match status" value="1"/>
</dbReference>
<dbReference type="PANTHER" id="PTHR24328">
    <property type="entry name" value="HOMEOBOX PROTEIN MOX"/>
    <property type="match status" value="1"/>
</dbReference>
<keyword evidence="2" id="KW-0217">Developmental protein</keyword>
<evidence type="ECO:0000256" key="10">
    <source>
        <dbReference type="RuleBase" id="RU000682"/>
    </source>
</evidence>
<proteinExistence type="predicted"/>
<gene>
    <name evidence="14" type="primary">LOC125179558</name>
</gene>
<evidence type="ECO:0000256" key="9">
    <source>
        <dbReference type="PROSITE-ProRule" id="PRU00108"/>
    </source>
</evidence>
<keyword evidence="5 9" id="KW-0371">Homeobox</keyword>
<dbReference type="InterPro" id="IPR009057">
    <property type="entry name" value="Homeodomain-like_sf"/>
</dbReference>
<reference evidence="14" key="1">
    <citation type="submission" date="2025-08" db="UniProtKB">
        <authorList>
            <consortium name="RefSeq"/>
        </authorList>
    </citation>
    <scope>IDENTIFICATION</scope>
    <source>
        <tissue evidence="14">Whole organism</tissue>
    </source>
</reference>
<dbReference type="Proteomes" id="UP000694843">
    <property type="component" value="Unplaced"/>
</dbReference>
<evidence type="ECO:0000256" key="11">
    <source>
        <dbReference type="SAM" id="MobiDB-lite"/>
    </source>
</evidence>
<dbReference type="Pfam" id="PF00046">
    <property type="entry name" value="Homeodomain"/>
    <property type="match status" value="1"/>
</dbReference>
<feature type="region of interest" description="Disordered" evidence="11">
    <location>
        <begin position="278"/>
        <end position="297"/>
    </location>
</feature>
<dbReference type="GO" id="GO:0000978">
    <property type="term" value="F:RNA polymerase II cis-regulatory region sequence-specific DNA binding"/>
    <property type="evidence" value="ECO:0007669"/>
    <property type="project" value="TreeGrafter"/>
</dbReference>
<feature type="compositionally biased region" description="Low complexity" evidence="11">
    <location>
        <begin position="142"/>
        <end position="155"/>
    </location>
</feature>
<feature type="region of interest" description="Disordered" evidence="11">
    <location>
        <begin position="138"/>
        <end position="158"/>
    </location>
</feature>
<feature type="compositionally biased region" description="Polar residues" evidence="11">
    <location>
        <begin position="284"/>
        <end position="297"/>
    </location>
</feature>
<organism evidence="13 14">
    <name type="scientific">Hyalella azteca</name>
    <name type="common">Amphipod</name>
    <dbReference type="NCBI Taxonomy" id="294128"/>
    <lineage>
        <taxon>Eukaryota</taxon>
        <taxon>Metazoa</taxon>
        <taxon>Ecdysozoa</taxon>
        <taxon>Arthropoda</taxon>
        <taxon>Crustacea</taxon>
        <taxon>Multicrustacea</taxon>
        <taxon>Malacostraca</taxon>
        <taxon>Eumalacostraca</taxon>
        <taxon>Peracarida</taxon>
        <taxon>Amphipoda</taxon>
        <taxon>Senticaudata</taxon>
        <taxon>Talitrida</taxon>
        <taxon>Talitroidea</taxon>
        <taxon>Hyalellidae</taxon>
        <taxon>Hyalella</taxon>
    </lineage>
</organism>
<dbReference type="RefSeq" id="XP_047741599.1">
    <property type="nucleotide sequence ID" value="XM_047885643.1"/>
</dbReference>
<evidence type="ECO:0000313" key="13">
    <source>
        <dbReference type="Proteomes" id="UP000694843"/>
    </source>
</evidence>
<evidence type="ECO:0000256" key="8">
    <source>
        <dbReference type="ARBA" id="ARBA00023242"/>
    </source>
</evidence>
<dbReference type="GeneID" id="125179558"/>
<dbReference type="CDD" id="cd00086">
    <property type="entry name" value="homeodomain"/>
    <property type="match status" value="1"/>
</dbReference>
<dbReference type="SMART" id="SM00389">
    <property type="entry name" value="HOX"/>
    <property type="match status" value="1"/>
</dbReference>
<keyword evidence="3" id="KW-0805">Transcription regulation</keyword>
<evidence type="ECO:0000256" key="5">
    <source>
        <dbReference type="ARBA" id="ARBA00023155"/>
    </source>
</evidence>
<feature type="DNA-binding region" description="Homeobox" evidence="9">
    <location>
        <begin position="306"/>
        <end position="365"/>
    </location>
</feature>
<feature type="domain" description="Homeobox" evidence="12">
    <location>
        <begin position="304"/>
        <end position="364"/>
    </location>
</feature>
<evidence type="ECO:0000256" key="3">
    <source>
        <dbReference type="ARBA" id="ARBA00023015"/>
    </source>
</evidence>
<evidence type="ECO:0000256" key="1">
    <source>
        <dbReference type="ARBA" id="ARBA00004123"/>
    </source>
</evidence>
<dbReference type="InterPro" id="IPR020479">
    <property type="entry name" value="HD_metazoa"/>
</dbReference>
<keyword evidence="13" id="KW-1185">Reference proteome</keyword>
<evidence type="ECO:0000256" key="2">
    <source>
        <dbReference type="ARBA" id="ARBA00022473"/>
    </source>
</evidence>
<evidence type="ECO:0000313" key="14">
    <source>
        <dbReference type="RefSeq" id="XP_047741599.1"/>
    </source>
</evidence>
<accession>A0A979FWG1</accession>
<evidence type="ECO:0000256" key="4">
    <source>
        <dbReference type="ARBA" id="ARBA00023125"/>
    </source>
</evidence>
<evidence type="ECO:0000256" key="6">
    <source>
        <dbReference type="ARBA" id="ARBA00023159"/>
    </source>
</evidence>
<dbReference type="PRINTS" id="PR00024">
    <property type="entry name" value="HOMEOBOX"/>
</dbReference>
<evidence type="ECO:0000259" key="12">
    <source>
        <dbReference type="PROSITE" id="PS50071"/>
    </source>
</evidence>
<dbReference type="OrthoDB" id="6159439at2759"/>
<keyword evidence="7" id="KW-0804">Transcription</keyword>
<dbReference type="GO" id="GO:0005634">
    <property type="term" value="C:nucleus"/>
    <property type="evidence" value="ECO:0007669"/>
    <property type="project" value="UniProtKB-SubCell"/>
</dbReference>
<dbReference type="GO" id="GO:0045944">
    <property type="term" value="P:positive regulation of transcription by RNA polymerase II"/>
    <property type="evidence" value="ECO:0007669"/>
    <property type="project" value="InterPro"/>
</dbReference>
<name>A0A979FWG1_HYAAZ</name>
<keyword evidence="6" id="KW-0010">Activator</keyword>
<sequence length="610" mass="68822">MHQVRSDPASPSSQMTELHTMLPANTTFEQLQSSVEPLDHPNASHETPLSEEEFLRTLPNFQFTGQILPGYENISYFQTCAYSPHMYTDFSPSPQYPYEMNWSNCNLPACVGTNSFLNTSLLISPDCEQLMHDAATNSANLSDSPTSNDTSPNSSIDSLSNFCDETQGNFSQYIECDNNRISNQGYFSEQVPTFHQDLLHNDVTLSSPMKFEEQQRTNSGDEPLNNSDGCIVFRSSSPRADAFLDAATEEKTADATDSCGLPTRNPADGDVHFNTDISSPACARQSSPCQPSRESGASTLDLLGKSRKERTAFTKQQIRQLEDEFQHSNYLTRLRRYEIAVALDLTERQVKVWFQNRRMKWKRTKSGQLAMKRQKELEEQQRKEMEQHETDEQMIIAPDEAHPDYQNMSTSFEQNEKNKSLDTSTALELETIQCDLNKSETRFPSSAESEIPVETSDCFQASVDTLMERPGIISNKLKPYDNQNLSEVPITEKNSGEMAGLQECGRKVFQDFDIECFHRTGKVLNNFEHFSYSMFGKDETSGCVQSVDQFETSEEKSDHLPFNSSTECLPALGDDVNLVASSQGRVIHEAHEEEFLDRILTGSTTNCYSC</sequence>
<protein>
    <submittedName>
        <fullName evidence="14">Uncharacterized protein LOC125179558</fullName>
    </submittedName>
</protein>
<dbReference type="InterPro" id="IPR042634">
    <property type="entry name" value="MOX-1/MOX-2"/>
</dbReference>
<comment type="subcellular location">
    <subcellularLocation>
        <location evidence="1 9 10">Nucleus</location>
    </subcellularLocation>
</comment>
<keyword evidence="8 9" id="KW-0539">Nucleus</keyword>
<evidence type="ECO:0000256" key="7">
    <source>
        <dbReference type="ARBA" id="ARBA00023163"/>
    </source>
</evidence>
<dbReference type="Gene3D" id="1.10.10.60">
    <property type="entry name" value="Homeodomain-like"/>
    <property type="match status" value="1"/>
</dbReference>
<dbReference type="PROSITE" id="PS50071">
    <property type="entry name" value="HOMEOBOX_2"/>
    <property type="match status" value="1"/>
</dbReference>
<keyword evidence="4 9" id="KW-0238">DNA-binding</keyword>
<dbReference type="GO" id="GO:0000981">
    <property type="term" value="F:DNA-binding transcription factor activity, RNA polymerase II-specific"/>
    <property type="evidence" value="ECO:0007669"/>
    <property type="project" value="InterPro"/>
</dbReference>
<dbReference type="PROSITE" id="PS00027">
    <property type="entry name" value="HOMEOBOX_1"/>
    <property type="match status" value="1"/>
</dbReference>
<dbReference type="PANTHER" id="PTHR24328:SF7">
    <property type="entry name" value="BUTTONLESS"/>
    <property type="match status" value="1"/>
</dbReference>
<dbReference type="InterPro" id="IPR017970">
    <property type="entry name" value="Homeobox_CS"/>
</dbReference>
<dbReference type="AlphaFoldDB" id="A0A979FWG1"/>
<dbReference type="KEGG" id="hazt:125179558"/>
<dbReference type="InterPro" id="IPR001356">
    <property type="entry name" value="HD"/>
</dbReference>